<evidence type="ECO:0000256" key="8">
    <source>
        <dbReference type="ARBA" id="ARBA00022989"/>
    </source>
</evidence>
<evidence type="ECO:0000256" key="10">
    <source>
        <dbReference type="ARBA" id="ARBA00023136"/>
    </source>
</evidence>
<evidence type="ECO:0000256" key="2">
    <source>
        <dbReference type="ARBA" id="ARBA00022475"/>
    </source>
</evidence>
<dbReference type="FunFam" id="2.60.40.10:FF:000245">
    <property type="entry name" value="protein turtle homolog B isoform X2"/>
    <property type="match status" value="1"/>
</dbReference>
<evidence type="ECO:0000256" key="16">
    <source>
        <dbReference type="SAM" id="Phobius"/>
    </source>
</evidence>
<keyword evidence="8 16" id="KW-1133">Transmembrane helix</keyword>
<dbReference type="SUPFAM" id="SSF49265">
    <property type="entry name" value="Fibronectin type III"/>
    <property type="match status" value="1"/>
</dbReference>
<keyword evidence="12" id="KW-0325">Glycoprotein</keyword>
<reference evidence="20" key="3">
    <citation type="submission" date="2025-09" db="UniProtKB">
        <authorList>
            <consortium name="Ensembl"/>
        </authorList>
    </citation>
    <scope>IDENTIFICATION</scope>
</reference>
<dbReference type="STRING" id="31033.ENSTRUP00000071631"/>
<dbReference type="PANTHER" id="PTHR44170:SF51">
    <property type="entry name" value="IMMUNOGLOBULIN SUPERFAMILY MEMBER 9B"/>
    <property type="match status" value="1"/>
</dbReference>
<dbReference type="SMART" id="SM00060">
    <property type="entry name" value="FN3"/>
    <property type="match status" value="3"/>
</dbReference>
<dbReference type="HOGENOM" id="CLU_008130_1_0_1"/>
<dbReference type="InterPro" id="IPR013106">
    <property type="entry name" value="Ig_V-set"/>
</dbReference>
<dbReference type="Gene3D" id="2.60.40.10">
    <property type="entry name" value="Immunoglobulins"/>
    <property type="match status" value="7"/>
</dbReference>
<evidence type="ECO:0000259" key="18">
    <source>
        <dbReference type="PROSITE" id="PS50835"/>
    </source>
</evidence>
<dbReference type="Pfam" id="PF13927">
    <property type="entry name" value="Ig_3"/>
    <property type="match status" value="3"/>
</dbReference>
<evidence type="ECO:0000256" key="3">
    <source>
        <dbReference type="ARBA" id="ARBA00022553"/>
    </source>
</evidence>
<reference evidence="20 21" key="1">
    <citation type="journal article" date="2011" name="Genome Biol. Evol.">
        <title>Integration of the genetic map and genome assembly of fugu facilitates insights into distinct features of genome evolution in teleosts and mammals.</title>
        <authorList>
            <person name="Kai W."/>
            <person name="Kikuchi K."/>
            <person name="Tohari S."/>
            <person name="Chew A.K."/>
            <person name="Tay A."/>
            <person name="Fujiwara A."/>
            <person name="Hosoya S."/>
            <person name="Suetake H."/>
            <person name="Naruse K."/>
            <person name="Brenner S."/>
            <person name="Suzuki Y."/>
            <person name="Venkatesh B."/>
        </authorList>
    </citation>
    <scope>NUCLEOTIDE SEQUENCE [LARGE SCALE GENOMIC DNA]</scope>
</reference>
<evidence type="ECO:0000313" key="21">
    <source>
        <dbReference type="Proteomes" id="UP000005226"/>
    </source>
</evidence>
<dbReference type="GO" id="GO:0005886">
    <property type="term" value="C:plasma membrane"/>
    <property type="evidence" value="ECO:0007669"/>
    <property type="project" value="UniProtKB-SubCell"/>
</dbReference>
<evidence type="ECO:0000313" key="20">
    <source>
        <dbReference type="Ensembl" id="ENSTRUP00000019199.3"/>
    </source>
</evidence>
<evidence type="ECO:0000256" key="7">
    <source>
        <dbReference type="ARBA" id="ARBA00022902"/>
    </source>
</evidence>
<accession>H2T3G1</accession>
<dbReference type="InterPro" id="IPR036179">
    <property type="entry name" value="Ig-like_dom_sf"/>
</dbReference>
<keyword evidence="6" id="KW-0677">Repeat</keyword>
<feature type="domain" description="Ig-like" evidence="18">
    <location>
        <begin position="404"/>
        <end position="485"/>
    </location>
</feature>
<proteinExistence type="inferred from homology"/>
<dbReference type="GO" id="GO:0098609">
    <property type="term" value="P:cell-cell adhesion"/>
    <property type="evidence" value="ECO:0007669"/>
    <property type="project" value="TreeGrafter"/>
</dbReference>
<keyword evidence="13" id="KW-0393">Immunoglobulin domain</keyword>
<dbReference type="Proteomes" id="UP000005226">
    <property type="component" value="Chromosome 11"/>
</dbReference>
<keyword evidence="4 16" id="KW-0812">Transmembrane</keyword>
<feature type="domain" description="Ig-like" evidence="18">
    <location>
        <begin position="139"/>
        <end position="304"/>
    </location>
</feature>
<dbReference type="PROSITE" id="PS50853">
    <property type="entry name" value="FN3"/>
    <property type="match status" value="2"/>
</dbReference>
<evidence type="ECO:0000256" key="12">
    <source>
        <dbReference type="ARBA" id="ARBA00023180"/>
    </source>
</evidence>
<keyword evidence="7" id="KW-0524">Neurogenesis</keyword>
<dbReference type="AlphaFoldDB" id="H2T3G1"/>
<dbReference type="SMART" id="SM00408">
    <property type="entry name" value="IGc2"/>
    <property type="match status" value="4"/>
</dbReference>
<dbReference type="Pfam" id="PF07686">
    <property type="entry name" value="V-set"/>
    <property type="match status" value="1"/>
</dbReference>
<dbReference type="Pfam" id="PF13895">
    <property type="entry name" value="Ig_2"/>
    <property type="match status" value="1"/>
</dbReference>
<dbReference type="InterPro" id="IPR003598">
    <property type="entry name" value="Ig_sub2"/>
</dbReference>
<evidence type="ECO:0000256" key="1">
    <source>
        <dbReference type="ARBA" id="ARBA00004162"/>
    </source>
</evidence>
<evidence type="ECO:0000256" key="14">
    <source>
        <dbReference type="ARBA" id="ARBA00034103"/>
    </source>
</evidence>
<keyword evidence="9" id="KW-0770">Synapse</keyword>
<organism evidence="20 21">
    <name type="scientific">Takifugu rubripes</name>
    <name type="common">Japanese pufferfish</name>
    <name type="synonym">Fugu rubripes</name>
    <dbReference type="NCBI Taxonomy" id="31033"/>
    <lineage>
        <taxon>Eukaryota</taxon>
        <taxon>Metazoa</taxon>
        <taxon>Chordata</taxon>
        <taxon>Craniata</taxon>
        <taxon>Vertebrata</taxon>
        <taxon>Euteleostomi</taxon>
        <taxon>Actinopterygii</taxon>
        <taxon>Neopterygii</taxon>
        <taxon>Teleostei</taxon>
        <taxon>Neoteleostei</taxon>
        <taxon>Acanthomorphata</taxon>
        <taxon>Eupercaria</taxon>
        <taxon>Tetraodontiformes</taxon>
        <taxon>Tetradontoidea</taxon>
        <taxon>Tetraodontidae</taxon>
        <taxon>Takifugu</taxon>
    </lineage>
</organism>
<evidence type="ECO:0000256" key="6">
    <source>
        <dbReference type="ARBA" id="ARBA00022737"/>
    </source>
</evidence>
<keyword evidence="10 16" id="KW-0472">Membrane</keyword>
<evidence type="ECO:0000256" key="17">
    <source>
        <dbReference type="SAM" id="SignalP"/>
    </source>
</evidence>
<dbReference type="FunFam" id="2.60.40.10:FF:000272">
    <property type="entry name" value="Immunoglobulin superfamily member 9B"/>
    <property type="match status" value="1"/>
</dbReference>
<feature type="domain" description="Fibronectin type-III" evidence="19">
    <location>
        <begin position="602"/>
        <end position="694"/>
    </location>
</feature>
<dbReference type="GeneTree" id="ENSGT00940000155900"/>
<evidence type="ECO:0000256" key="9">
    <source>
        <dbReference type="ARBA" id="ARBA00023018"/>
    </source>
</evidence>
<dbReference type="PANTHER" id="PTHR44170">
    <property type="entry name" value="PROTEIN SIDEKICK"/>
    <property type="match status" value="1"/>
</dbReference>
<dbReference type="GO" id="GO:0045202">
    <property type="term" value="C:synapse"/>
    <property type="evidence" value="ECO:0007669"/>
    <property type="project" value="UniProtKB-SubCell"/>
</dbReference>
<dbReference type="FunFam" id="2.60.40.10:FF:000389">
    <property type="entry name" value="Immunoglobulin superfamily member 9B"/>
    <property type="match status" value="1"/>
</dbReference>
<protein>
    <submittedName>
        <fullName evidence="20">Immunoglobulin superfamily member 9B</fullName>
    </submittedName>
</protein>
<evidence type="ECO:0000256" key="15">
    <source>
        <dbReference type="ARBA" id="ARBA00061549"/>
    </source>
</evidence>
<keyword evidence="11" id="KW-1015">Disulfide bond</keyword>
<feature type="domain" description="Ig-like" evidence="18">
    <location>
        <begin position="308"/>
        <end position="399"/>
    </location>
</feature>
<name>H2T3G1_TAKRU</name>
<evidence type="ECO:0000256" key="4">
    <source>
        <dbReference type="ARBA" id="ARBA00022692"/>
    </source>
</evidence>
<feature type="transmembrane region" description="Helical" evidence="16">
    <location>
        <begin position="712"/>
        <end position="737"/>
    </location>
</feature>
<evidence type="ECO:0000256" key="11">
    <source>
        <dbReference type="ARBA" id="ARBA00023157"/>
    </source>
</evidence>
<sequence>MIWYVATLIASVFSTRGTAAQGAHGVREEPRFVTARAGESVILGCDVSPPLDGQQPPYVVEWFKFGVPIPFFINFRFYPPHVDPEYTGRASLHGKASLQIDPVRSEDQGWYECRVLMLEQQFDTFHNGSWVHLTVNAPPSFTATPPQYVEAKEGGSTLLSCSAQGNPKPMISWLREGEELVTNTVVNESQLFCNHVCKCNFQRFSVFPLGPPYIVSPPENVTVNISQNALFTCQAEAYPGNLTYTWFWEEDNVYFKKYDLKLRVRILIDGTLIIFRVKPEDAGKYTCTPSNSLGISPSASAHLTVQYPARVINMPPVIYVPRKLPGIIRCPVDANPPVTSVKWEKDGYPLRVEKYPGWSLTPDGSIRVAEATEDSLGTYTCVPYNALGTMGMSPPATLVLKDPPYFNVRPGGEYRQEAGRELVIPCAASGDPDIPTITWRKVGKPSKSKHNVLSSGSLQFLSLSKEDHGEWECVATNVVTSITASTRILVIGTSPHAPGNIHVLPSMTSANVSWEPGYDGGFEQTFSVWYGPVSKRTDYGPHDWHSMPVSGAQTWLVVPGLEPATEYQFSVLAQNKLGTGPFSEVVTVNTTGTPEPLVLLTPPRCLTANRTQHGVLLTWLPPANHSSPIDRYIMEFRLGERWEVLDDLIPSTETEYIARDLVQDSWYEFRVMAVMVDLISESSNVVGVSSTGRSLYPFPPAELPDEGLARPVVAGVVATICFLAAAVLFSTLAACFVNKQHRRKLKRKPGRSYSLSRHLALSPARLTMDGFRNGPKPCWDDPARSTFLPPPASPL</sequence>
<feature type="domain" description="Ig-like" evidence="18">
    <location>
        <begin position="38"/>
        <end position="115"/>
    </location>
</feature>
<dbReference type="GO" id="GO:0007399">
    <property type="term" value="P:nervous system development"/>
    <property type="evidence" value="ECO:0007669"/>
    <property type="project" value="UniProtKB-KW"/>
</dbReference>
<dbReference type="InterPro" id="IPR003599">
    <property type="entry name" value="Ig_sub"/>
</dbReference>
<gene>
    <name evidence="20" type="primary">igsf9ba</name>
</gene>
<dbReference type="InterPro" id="IPR007110">
    <property type="entry name" value="Ig-like_dom"/>
</dbReference>
<dbReference type="FunFam" id="2.60.40.10:FF:000323">
    <property type="entry name" value="Immunoglobulin superfamily member 9B"/>
    <property type="match status" value="1"/>
</dbReference>
<keyword evidence="2" id="KW-1003">Cell membrane</keyword>
<dbReference type="Pfam" id="PF00041">
    <property type="entry name" value="fn3"/>
    <property type="match status" value="2"/>
</dbReference>
<dbReference type="CDD" id="cd00063">
    <property type="entry name" value="FN3"/>
    <property type="match status" value="2"/>
</dbReference>
<dbReference type="InterPro" id="IPR003961">
    <property type="entry name" value="FN3_dom"/>
</dbReference>
<evidence type="ECO:0000256" key="5">
    <source>
        <dbReference type="ARBA" id="ARBA00022729"/>
    </source>
</evidence>
<dbReference type="InterPro" id="IPR013783">
    <property type="entry name" value="Ig-like_fold"/>
</dbReference>
<keyword evidence="3" id="KW-0597">Phosphoprotein</keyword>
<dbReference type="SMART" id="SM00409">
    <property type="entry name" value="IG"/>
    <property type="match status" value="5"/>
</dbReference>
<dbReference type="FunFam" id="2.60.40.10:FF:000226">
    <property type="entry name" value="protein turtle homolog B"/>
    <property type="match status" value="1"/>
</dbReference>
<dbReference type="SUPFAM" id="SSF48726">
    <property type="entry name" value="Immunoglobulin"/>
    <property type="match status" value="5"/>
</dbReference>
<dbReference type="CDD" id="cd00096">
    <property type="entry name" value="Ig"/>
    <property type="match status" value="1"/>
</dbReference>
<dbReference type="Ensembl" id="ENSTRUT00000019277.3">
    <property type="protein sequence ID" value="ENSTRUP00000019199.3"/>
    <property type="gene ID" value="ENSTRUG00000007727.3"/>
</dbReference>
<feature type="chain" id="PRO_5025330213" evidence="17">
    <location>
        <begin position="21"/>
        <end position="795"/>
    </location>
</feature>
<keyword evidence="5 17" id="KW-0732">Signal</keyword>
<evidence type="ECO:0000259" key="19">
    <source>
        <dbReference type="PROSITE" id="PS50853"/>
    </source>
</evidence>
<feature type="domain" description="Fibronectin type-III" evidence="19">
    <location>
        <begin position="497"/>
        <end position="596"/>
    </location>
</feature>
<comment type="subcellular location">
    <subcellularLocation>
        <location evidence="1">Cell membrane</location>
        <topology evidence="1">Single-pass membrane protein</topology>
    </subcellularLocation>
    <subcellularLocation>
        <location evidence="14">Synapse</location>
    </subcellularLocation>
</comment>
<dbReference type="PROSITE" id="PS50835">
    <property type="entry name" value="IG_LIKE"/>
    <property type="match status" value="4"/>
</dbReference>
<dbReference type="InterPro" id="IPR036116">
    <property type="entry name" value="FN3_sf"/>
</dbReference>
<reference evidence="20" key="2">
    <citation type="submission" date="2025-08" db="UniProtKB">
        <authorList>
            <consortium name="Ensembl"/>
        </authorList>
    </citation>
    <scope>IDENTIFICATION</scope>
</reference>
<evidence type="ECO:0000256" key="13">
    <source>
        <dbReference type="ARBA" id="ARBA00023319"/>
    </source>
</evidence>
<feature type="signal peptide" evidence="17">
    <location>
        <begin position="1"/>
        <end position="20"/>
    </location>
</feature>
<comment type="similarity">
    <text evidence="15">Belongs to the immunoglobulin superfamily. Turtle family.</text>
</comment>
<keyword evidence="21" id="KW-1185">Reference proteome</keyword>